<sequence length="166" mass="18711">MAENTAQYGWDGSMGISLYDKIRQDMKAAMRKKDTAVRDTMRLIMGAFPEITVPITLESGKKSTRAKTPEEITDEDIHNIIRKFVKSEKTVLEIKKETSSDYLELLESYLPKMATTEQIEAWIKSNVDFSAIKSPMQAMGAVMKHFGKLADGNQVKDVLQGMTVEK</sequence>
<organism evidence="1 2">
    <name type="scientific">Desulfobacter postgatei 2ac9</name>
    <dbReference type="NCBI Taxonomy" id="879212"/>
    <lineage>
        <taxon>Bacteria</taxon>
        <taxon>Pseudomonadati</taxon>
        <taxon>Thermodesulfobacteriota</taxon>
        <taxon>Desulfobacteria</taxon>
        <taxon>Desulfobacterales</taxon>
        <taxon>Desulfobacteraceae</taxon>
        <taxon>Desulfobacter</taxon>
    </lineage>
</organism>
<dbReference type="GO" id="GO:0016884">
    <property type="term" value="F:carbon-nitrogen ligase activity, with glutamine as amido-N-donor"/>
    <property type="evidence" value="ECO:0007669"/>
    <property type="project" value="InterPro"/>
</dbReference>
<reference evidence="1 2" key="1">
    <citation type="submission" date="2011-09" db="EMBL/GenBank/DDBJ databases">
        <authorList>
            <consortium name="US DOE Joint Genome Institute (JGI-PGF)"/>
            <person name="Lucas S."/>
            <person name="Han J."/>
            <person name="Lapidus A."/>
            <person name="Cheng J.-F."/>
            <person name="Goodwin L."/>
            <person name="Pitluck S."/>
            <person name="Peters L."/>
            <person name="Land M.L."/>
            <person name="Hauser L."/>
            <person name="Orellana R."/>
            <person name="Lovley D."/>
            <person name="Woyke T.J."/>
        </authorList>
    </citation>
    <scope>NUCLEOTIDE SEQUENCE [LARGE SCALE GENOMIC DNA]</scope>
    <source>
        <strain evidence="1 2">2ac9</strain>
    </source>
</reference>
<dbReference type="InterPro" id="IPR019004">
    <property type="entry name" value="YqeY/Aim41"/>
</dbReference>
<dbReference type="InterPro" id="IPR003789">
    <property type="entry name" value="Asn/Gln_tRNA_amidoTrase-B-like"/>
</dbReference>
<dbReference type="AlphaFoldDB" id="I5B055"/>
<dbReference type="SUPFAM" id="SSF89095">
    <property type="entry name" value="GatB/YqeY motif"/>
    <property type="match status" value="1"/>
</dbReference>
<dbReference type="PANTHER" id="PTHR28055">
    <property type="entry name" value="ALTERED INHERITANCE OF MITOCHONDRIA PROTEIN 41, MITOCHONDRIAL"/>
    <property type="match status" value="1"/>
</dbReference>
<dbReference type="STRING" id="879212.DespoDRAFT_00891"/>
<dbReference type="HOGENOM" id="CLU_1608233_0_0_7"/>
<keyword evidence="2" id="KW-1185">Reference proteome</keyword>
<evidence type="ECO:0000313" key="2">
    <source>
        <dbReference type="Proteomes" id="UP000005778"/>
    </source>
</evidence>
<dbReference type="InterPro" id="IPR042184">
    <property type="entry name" value="YqeY/Aim41_N"/>
</dbReference>
<dbReference type="RefSeq" id="WP_004071707.1">
    <property type="nucleotide sequence ID" value="NZ_CM001488.1"/>
</dbReference>
<dbReference type="Gene3D" id="1.10.1510.10">
    <property type="entry name" value="Uncharacterised protein YqeY/AIM41 PF09424, N-terminal domain"/>
    <property type="match status" value="1"/>
</dbReference>
<proteinExistence type="predicted"/>
<accession>I5B055</accession>
<dbReference type="EMBL" id="CM001488">
    <property type="protein sequence ID" value="EIM62868.1"/>
    <property type="molecule type" value="Genomic_DNA"/>
</dbReference>
<evidence type="ECO:0000313" key="1">
    <source>
        <dbReference type="EMBL" id="EIM62868.1"/>
    </source>
</evidence>
<name>I5B055_9BACT</name>
<evidence type="ECO:0008006" key="3">
    <source>
        <dbReference type="Google" id="ProtNLM"/>
    </source>
</evidence>
<dbReference type="Pfam" id="PF09424">
    <property type="entry name" value="YqeY"/>
    <property type="match status" value="1"/>
</dbReference>
<dbReference type="OrthoDB" id="5418066at2"/>
<reference evidence="1 2" key="2">
    <citation type="submission" date="2012-02" db="EMBL/GenBank/DDBJ databases">
        <title>Improved High-Quality Draft sequence of Desulfobacter postgatei 2ac9.</title>
        <authorList>
            <consortium name="US DOE Joint Genome Institute"/>
            <person name="Lucas S."/>
            <person name="Han J."/>
            <person name="Lapidus A."/>
            <person name="Cheng J.-F."/>
            <person name="Goodwin L."/>
            <person name="Pitluck S."/>
            <person name="Peters L."/>
            <person name="Ovchinnikova G."/>
            <person name="Held B."/>
            <person name="Detter J.C."/>
            <person name="Han C."/>
            <person name="Tapia R."/>
            <person name="Land M."/>
            <person name="Hauser L."/>
            <person name="Kyrpides N."/>
            <person name="Ivanova N."/>
            <person name="Pagani I."/>
            <person name="Orellana R."/>
            <person name="Lovley D."/>
            <person name="Woyke T."/>
        </authorList>
    </citation>
    <scope>NUCLEOTIDE SEQUENCE [LARGE SCALE GENOMIC DNA]</scope>
    <source>
        <strain evidence="1 2">2ac9</strain>
    </source>
</reference>
<dbReference type="eggNOG" id="COG1610">
    <property type="taxonomic scope" value="Bacteria"/>
</dbReference>
<gene>
    <name evidence="1" type="ORF">DespoDRAFT_00891</name>
</gene>
<protein>
    <recommendedName>
        <fullName evidence="3">YqeY-like protein</fullName>
    </recommendedName>
</protein>
<dbReference type="PANTHER" id="PTHR28055:SF1">
    <property type="entry name" value="ALTERED INHERITANCE OF MITOCHONDRIA PROTEIN 41, MITOCHONDRIAL"/>
    <property type="match status" value="1"/>
</dbReference>
<dbReference type="Proteomes" id="UP000005778">
    <property type="component" value="Chromosome"/>
</dbReference>